<reference evidence="1 2" key="1">
    <citation type="submission" date="2024-05" db="EMBL/GenBank/DDBJ databases">
        <title>A draft genome resource for the thread blight pathogen Marasmius tenuissimus strain MS-2.</title>
        <authorList>
            <person name="Yulfo-Soto G.E."/>
            <person name="Baruah I.K."/>
            <person name="Amoako-Attah I."/>
            <person name="Bukari Y."/>
            <person name="Meinhardt L.W."/>
            <person name="Bailey B.A."/>
            <person name="Cohen S.P."/>
        </authorList>
    </citation>
    <scope>NUCLEOTIDE SEQUENCE [LARGE SCALE GENOMIC DNA]</scope>
    <source>
        <strain evidence="1 2">MS-2</strain>
    </source>
</reference>
<dbReference type="EMBL" id="JBBXMP010000782">
    <property type="protein sequence ID" value="KAL0056964.1"/>
    <property type="molecule type" value="Genomic_DNA"/>
</dbReference>
<keyword evidence="2" id="KW-1185">Reference proteome</keyword>
<dbReference type="Proteomes" id="UP001437256">
    <property type="component" value="Unassembled WGS sequence"/>
</dbReference>
<gene>
    <name evidence="1" type="ORF">AAF712_016419</name>
</gene>
<name>A0ABR2Z7I4_9AGAR</name>
<accession>A0ABR2Z7I4</accession>
<protein>
    <submittedName>
        <fullName evidence="1">Uncharacterized protein</fullName>
    </submittedName>
</protein>
<comment type="caution">
    <text evidence="1">The sequence shown here is derived from an EMBL/GenBank/DDBJ whole genome shotgun (WGS) entry which is preliminary data.</text>
</comment>
<evidence type="ECO:0000313" key="1">
    <source>
        <dbReference type="EMBL" id="KAL0056964.1"/>
    </source>
</evidence>
<evidence type="ECO:0000313" key="2">
    <source>
        <dbReference type="Proteomes" id="UP001437256"/>
    </source>
</evidence>
<proteinExistence type="predicted"/>
<organism evidence="1 2">
    <name type="scientific">Marasmius tenuissimus</name>
    <dbReference type="NCBI Taxonomy" id="585030"/>
    <lineage>
        <taxon>Eukaryota</taxon>
        <taxon>Fungi</taxon>
        <taxon>Dikarya</taxon>
        <taxon>Basidiomycota</taxon>
        <taxon>Agaricomycotina</taxon>
        <taxon>Agaricomycetes</taxon>
        <taxon>Agaricomycetidae</taxon>
        <taxon>Agaricales</taxon>
        <taxon>Marasmiineae</taxon>
        <taxon>Marasmiaceae</taxon>
        <taxon>Marasmius</taxon>
    </lineage>
</organism>
<sequence>MLMLLESASNSRHMSAEYLRHLQFLVNSPNKTQYEKRRLETGIVKPTIFSGFPHNAILGQPQMFGGDIMHLPNLNIPDLFIPLWRGKFECDKQSDSVENWPWACFKSTAVWKAHGAEVASCTPYIPGSFDRPPRNPAEKISSGYKAWEFLLYFYGLGPCLFYGRLPDVYWKHYCKLVWSIQISLQEQISVDENNEAFDLCTQWSDEFEELYYQRCEDRLHMVRPAVHATSHIALDTVRIGPGIIYSQCTMERLIGYLVELIRQHSNAFANLAQQSIRVATVNILKALDPTLQTEMDIPLLPRGAEEVGDGYSLRRAKDTAARPVTEREMAAIRAYLQEQGLTISESFTTNITRWARVGLPNGQIA</sequence>